<evidence type="ECO:0000313" key="2">
    <source>
        <dbReference type="EMBL" id="RSZ28797.1"/>
    </source>
</evidence>
<comment type="caution">
    <text evidence="2">The sequence shown here is derived from an EMBL/GenBank/DDBJ whole genome shotgun (WGS) entry which is preliminary data.</text>
</comment>
<dbReference type="Proteomes" id="UP000271137">
    <property type="component" value="Unassembled WGS sequence"/>
</dbReference>
<dbReference type="EMBL" id="RXFQ01000033">
    <property type="protein sequence ID" value="RSZ28797.1"/>
    <property type="molecule type" value="Genomic_DNA"/>
</dbReference>
<organism evidence="2 3">
    <name type="scientific">Variovorax beijingensis</name>
    <dbReference type="NCBI Taxonomy" id="2496117"/>
    <lineage>
        <taxon>Bacteria</taxon>
        <taxon>Pseudomonadati</taxon>
        <taxon>Pseudomonadota</taxon>
        <taxon>Betaproteobacteria</taxon>
        <taxon>Burkholderiales</taxon>
        <taxon>Comamonadaceae</taxon>
        <taxon>Variovorax</taxon>
    </lineage>
</organism>
<sequence length="236" mass="25980">MSADTATNVDERLVRASNTSDLTVTPDRQGDGFMLIAAAKTPRVVGRHLIALHGEWDGCAKPRRMMEHDITALRKTLPAGLPPLVLAPKHLDAWADNELKRRHRQAEVIANGWYEQERMTSVARLKSLERVKVGLLDVLGAKVENPEPKVLGVLAWWLDTVCPKCGGTGQLAVAGNGPQASRPCPSRHRGGCDATGQRPLPHGHDGRIIERAILECISRARQHIGAYRKALRKNMR</sequence>
<keyword evidence="3" id="KW-1185">Reference proteome</keyword>
<evidence type="ECO:0000313" key="3">
    <source>
        <dbReference type="Proteomes" id="UP000271137"/>
    </source>
</evidence>
<name>A0ABX9ZY94_9BURK</name>
<proteinExistence type="predicted"/>
<evidence type="ECO:0000256" key="1">
    <source>
        <dbReference type="SAM" id="MobiDB-lite"/>
    </source>
</evidence>
<dbReference type="RefSeq" id="WP_125967094.1">
    <property type="nucleotide sequence ID" value="NZ_RXFQ01000033.1"/>
</dbReference>
<gene>
    <name evidence="2" type="ORF">EJO66_31110</name>
</gene>
<accession>A0ABX9ZY94</accession>
<feature type="region of interest" description="Disordered" evidence="1">
    <location>
        <begin position="175"/>
        <end position="200"/>
    </location>
</feature>
<protein>
    <submittedName>
        <fullName evidence="2">Uncharacterized protein</fullName>
    </submittedName>
</protein>
<reference evidence="2 3" key="1">
    <citation type="submission" date="2018-12" db="EMBL/GenBank/DDBJ databases">
        <title>The genome sequences of strain 502.</title>
        <authorList>
            <person name="Gao J."/>
            <person name="Sun J."/>
        </authorList>
    </citation>
    <scope>NUCLEOTIDE SEQUENCE [LARGE SCALE GENOMIC DNA]</scope>
    <source>
        <strain evidence="2 3">502</strain>
    </source>
</reference>